<comment type="caution">
    <text evidence="2">The sequence shown here is derived from an EMBL/GenBank/DDBJ whole genome shotgun (WGS) entry which is preliminary data.</text>
</comment>
<dbReference type="Proteomes" id="UP001501011">
    <property type="component" value="Unassembled WGS sequence"/>
</dbReference>
<evidence type="ECO:0008006" key="4">
    <source>
        <dbReference type="Google" id="ProtNLM"/>
    </source>
</evidence>
<reference evidence="3" key="1">
    <citation type="journal article" date="2019" name="Int. J. Syst. Evol. Microbiol.">
        <title>The Global Catalogue of Microorganisms (GCM) 10K type strain sequencing project: providing services to taxonomists for standard genome sequencing and annotation.</title>
        <authorList>
            <consortium name="The Broad Institute Genomics Platform"/>
            <consortium name="The Broad Institute Genome Sequencing Center for Infectious Disease"/>
            <person name="Wu L."/>
            <person name="Ma J."/>
        </authorList>
    </citation>
    <scope>NUCLEOTIDE SEQUENCE [LARGE SCALE GENOMIC DNA]</scope>
    <source>
        <strain evidence="3">JCM 17728</strain>
    </source>
</reference>
<sequence length="68" mass="7323">MMNKKMIGVVLLVVGVALFFWGYNMTQSVGEEVREAFTGSFSDKATWLMIGGGALGLIGLLQLIVGKK</sequence>
<dbReference type="RefSeq" id="WP_345291548.1">
    <property type="nucleotide sequence ID" value="NZ_BAABFV010000001.1"/>
</dbReference>
<feature type="transmembrane region" description="Helical" evidence="1">
    <location>
        <begin position="46"/>
        <end position="65"/>
    </location>
</feature>
<keyword evidence="1" id="KW-1133">Transmembrane helix</keyword>
<dbReference type="InterPro" id="IPR021521">
    <property type="entry name" value="DUF3185"/>
</dbReference>
<evidence type="ECO:0000313" key="2">
    <source>
        <dbReference type="EMBL" id="GAA4356343.1"/>
    </source>
</evidence>
<proteinExistence type="predicted"/>
<dbReference type="Pfam" id="PF11381">
    <property type="entry name" value="DUF3185"/>
    <property type="match status" value="1"/>
</dbReference>
<protein>
    <recommendedName>
        <fullName evidence="4">DUF3185 family protein</fullName>
    </recommendedName>
</protein>
<gene>
    <name evidence="2" type="ORF">GCM10023151_04160</name>
</gene>
<keyword evidence="3" id="KW-1185">Reference proteome</keyword>
<name>A0ABP8ID55_9GAMM</name>
<keyword evidence="1" id="KW-0472">Membrane</keyword>
<evidence type="ECO:0000313" key="3">
    <source>
        <dbReference type="Proteomes" id="UP001501011"/>
    </source>
</evidence>
<dbReference type="EMBL" id="BAABFV010000001">
    <property type="protein sequence ID" value="GAA4356343.1"/>
    <property type="molecule type" value="Genomic_DNA"/>
</dbReference>
<keyword evidence="1" id="KW-0812">Transmembrane</keyword>
<organism evidence="2 3">
    <name type="scientific">Kangiella marina</name>
    <dbReference type="NCBI Taxonomy" id="1079178"/>
    <lineage>
        <taxon>Bacteria</taxon>
        <taxon>Pseudomonadati</taxon>
        <taxon>Pseudomonadota</taxon>
        <taxon>Gammaproteobacteria</taxon>
        <taxon>Kangiellales</taxon>
        <taxon>Kangiellaceae</taxon>
        <taxon>Kangiella</taxon>
    </lineage>
</organism>
<evidence type="ECO:0000256" key="1">
    <source>
        <dbReference type="SAM" id="Phobius"/>
    </source>
</evidence>
<accession>A0ABP8ID55</accession>